<feature type="signal peptide" evidence="1">
    <location>
        <begin position="1"/>
        <end position="38"/>
    </location>
</feature>
<evidence type="ECO:0000256" key="1">
    <source>
        <dbReference type="SAM" id="SignalP"/>
    </source>
</evidence>
<feature type="chain" id="PRO_5006936217" evidence="1">
    <location>
        <begin position="39"/>
        <end position="276"/>
    </location>
</feature>
<dbReference type="STRING" id="1685382.AVJ23_20015"/>
<accession>A0A0W7WEB2</accession>
<proteinExistence type="predicted"/>
<dbReference type="RefSeq" id="WP_058864009.1">
    <property type="nucleotide sequence ID" value="NZ_LPXO01000019.1"/>
</dbReference>
<evidence type="ECO:0000313" key="3">
    <source>
        <dbReference type="Proteomes" id="UP000054396"/>
    </source>
</evidence>
<comment type="caution">
    <text evidence="2">The sequence shown here is derived from an EMBL/GenBank/DDBJ whole genome shotgun (WGS) entry which is preliminary data.</text>
</comment>
<dbReference type="AlphaFoldDB" id="A0A0W7WEB2"/>
<sequence>MPDIPARSDRPRPSGRLRPLCLAAGLALSQALPVAAQAPPFGDTAGTVFDIIRADDPTQFVCLEAAGRGARQIWDKRVNGEPIVEAHLFHARYADGTSIEMAINPEFDSAAARAQALRFATALGRLPTTLRRGIRRFGVHAGRQGFHAGTGGIIVYTGTADHREGYAHLEESLFHEAVHASWDAEHRLSPGWIAAQEADGRFLTDYARSRPDREDLAETALFAFAILYHPERFPPVDTRQTLEAVPHRIAYLRDLLPPEIPVTVPVGPPRGCAKGR</sequence>
<keyword evidence="1" id="KW-0732">Signal</keyword>
<evidence type="ECO:0000313" key="2">
    <source>
        <dbReference type="EMBL" id="KUF08977.1"/>
    </source>
</evidence>
<name>A0A0W7WEB2_9RHOB</name>
<reference evidence="2 3" key="1">
    <citation type="submission" date="2015-12" db="EMBL/GenBank/DDBJ databases">
        <authorList>
            <person name="Shamseldin A."/>
            <person name="Moawad H."/>
            <person name="Abd El-Rahim W.M."/>
            <person name="Sadowsky M.J."/>
        </authorList>
    </citation>
    <scope>NUCLEOTIDE SEQUENCE [LARGE SCALE GENOMIC DNA]</scope>
    <source>
        <strain evidence="2 3">SJ5A-1</strain>
    </source>
</reference>
<dbReference type="EMBL" id="LPXO01000019">
    <property type="protein sequence ID" value="KUF08977.1"/>
    <property type="molecule type" value="Genomic_DNA"/>
</dbReference>
<keyword evidence="3" id="KW-1185">Reference proteome</keyword>
<organism evidence="2 3">
    <name type="scientific">Pseudoponticoccus marisrubri</name>
    <dbReference type="NCBI Taxonomy" id="1685382"/>
    <lineage>
        <taxon>Bacteria</taxon>
        <taxon>Pseudomonadati</taxon>
        <taxon>Pseudomonadota</taxon>
        <taxon>Alphaproteobacteria</taxon>
        <taxon>Rhodobacterales</taxon>
        <taxon>Roseobacteraceae</taxon>
        <taxon>Pseudoponticoccus</taxon>
    </lineage>
</organism>
<dbReference type="Proteomes" id="UP000054396">
    <property type="component" value="Unassembled WGS sequence"/>
</dbReference>
<protein>
    <submittedName>
        <fullName evidence="2">Uncharacterized protein</fullName>
    </submittedName>
</protein>
<dbReference type="OrthoDB" id="1436201at2"/>
<gene>
    <name evidence="2" type="ORF">AVJ23_20015</name>
</gene>